<evidence type="ECO:0000313" key="4">
    <source>
        <dbReference type="EMBL" id="AWH96822.1"/>
    </source>
</evidence>
<sequence length="492" mass="52422">MLLERIYDTDLAQASYFIGCQSSGEAIVVDPRRDLEPYFEMAEQHNMTIVKVAETHIHADYLSGTRELAAATGATTYLSGEGGEDWSYGFDAELLNDGDVIELGNIAIKAVHTPGHTPEHLMFLITDGAFADEPGYALTGDFVFCGDLGRPDLLDEVADGGDSTGGDSTGGGSGDGHGAGSTNGGSTSKDTRHESAAQLFASLRDHFLTLPDHVQVFPAHGAGSACGKSLGALPSSSVGYERKFAWWPKYVQNDDEEGFVSELLDGQPDAPAYFGRMKRENRDGPPVLGYPLAELPELPAEKVVSGIEAGELVVVDPRSADEVHEGTVSGAINLPAGQAGTYAGWAIDPEQDTRGLVMLTENRETAEELRRHVARVGIDTTAGYITSRDGLPAFVPETVEPRGLDDREPAMVLDVRAATEFDEGHVPDATQVHGGQVMWERDRLPDSGTIVTYCQSGARSSVVASAMRSAGYTVVELEGSFQAWEAAGLPTE</sequence>
<name>A0AAD0NPG3_9ACTN</name>
<dbReference type="CDD" id="cd07724">
    <property type="entry name" value="POD-like_MBL-fold"/>
    <property type="match status" value="1"/>
</dbReference>
<dbReference type="CDD" id="cd00158">
    <property type="entry name" value="RHOD"/>
    <property type="match status" value="1"/>
</dbReference>
<dbReference type="InterPro" id="IPR051682">
    <property type="entry name" value="Mito_Persulfide_Diox"/>
</dbReference>
<evidence type="ECO:0000259" key="3">
    <source>
        <dbReference type="PROSITE" id="PS50206"/>
    </source>
</evidence>
<keyword evidence="5" id="KW-1185">Reference proteome</keyword>
<dbReference type="EMBL" id="CP015453">
    <property type="protein sequence ID" value="AWH96822.1"/>
    <property type="molecule type" value="Genomic_DNA"/>
</dbReference>
<dbReference type="RefSeq" id="WP_107746944.1">
    <property type="nucleotide sequence ID" value="NZ_CP015453.1"/>
</dbReference>
<dbReference type="PANTHER" id="PTHR43084:SF1">
    <property type="entry name" value="PERSULFIDE DIOXYGENASE ETHE1, MITOCHONDRIAL"/>
    <property type="match status" value="1"/>
</dbReference>
<dbReference type="Gene3D" id="3.40.250.10">
    <property type="entry name" value="Rhodanese-like domain"/>
    <property type="match status" value="2"/>
</dbReference>
<keyword evidence="1" id="KW-0479">Metal-binding</keyword>
<evidence type="ECO:0000313" key="5">
    <source>
        <dbReference type="Proteomes" id="UP000244903"/>
    </source>
</evidence>
<dbReference type="InterPro" id="IPR036866">
    <property type="entry name" value="RibonucZ/Hydroxyglut_hydro"/>
</dbReference>
<keyword evidence="4" id="KW-0378">Hydrolase</keyword>
<dbReference type="InterPro" id="IPR044528">
    <property type="entry name" value="POD-like_MBL-fold"/>
</dbReference>
<feature type="region of interest" description="Disordered" evidence="2">
    <location>
        <begin position="155"/>
        <end position="192"/>
    </location>
</feature>
<dbReference type="Pfam" id="PF00581">
    <property type="entry name" value="Rhodanese"/>
    <property type="match status" value="1"/>
</dbReference>
<feature type="domain" description="Rhodanese" evidence="3">
    <location>
        <begin position="308"/>
        <end position="338"/>
    </location>
</feature>
<reference evidence="4 5" key="1">
    <citation type="submission" date="2016-04" db="EMBL/GenBank/DDBJ databases">
        <title>Complete genome sequence of the haloalkaliphilic hydrocarbon-degrading bacterium Dietzia psychralcaliphila ILA-1T, isolated from a drain of a fish product-processing plant.</title>
        <authorList>
            <person name="Zhao J."/>
            <person name="Hu B."/>
            <person name="Geng S."/>
            <person name="Nie Y."/>
            <person name="Tang Y."/>
        </authorList>
    </citation>
    <scope>NUCLEOTIDE SEQUENCE [LARGE SCALE GENOMIC DNA]</scope>
    <source>
        <strain evidence="4 5">ILA-1</strain>
    </source>
</reference>
<dbReference type="SMART" id="SM00450">
    <property type="entry name" value="RHOD"/>
    <property type="match status" value="1"/>
</dbReference>
<evidence type="ECO:0000256" key="1">
    <source>
        <dbReference type="ARBA" id="ARBA00022723"/>
    </source>
</evidence>
<protein>
    <submittedName>
        <fullName evidence="4">Zn-dependent hydrolase</fullName>
    </submittedName>
</protein>
<dbReference type="PROSITE" id="PS50206">
    <property type="entry name" value="RHODANESE_3"/>
    <property type="match status" value="2"/>
</dbReference>
<dbReference type="GO" id="GO:0070813">
    <property type="term" value="P:hydrogen sulfide metabolic process"/>
    <property type="evidence" value="ECO:0007669"/>
    <property type="project" value="TreeGrafter"/>
</dbReference>
<accession>A0AAD0NPG3</accession>
<dbReference type="PANTHER" id="PTHR43084">
    <property type="entry name" value="PERSULFIDE DIOXYGENASE ETHE1"/>
    <property type="match status" value="1"/>
</dbReference>
<proteinExistence type="predicted"/>
<gene>
    <name evidence="4" type="ORF">A6048_16490</name>
</gene>
<dbReference type="GO" id="GO:0046872">
    <property type="term" value="F:metal ion binding"/>
    <property type="evidence" value="ECO:0007669"/>
    <property type="project" value="UniProtKB-KW"/>
</dbReference>
<dbReference type="GO" id="GO:0050313">
    <property type="term" value="F:sulfur dioxygenase activity"/>
    <property type="evidence" value="ECO:0007669"/>
    <property type="project" value="InterPro"/>
</dbReference>
<dbReference type="AlphaFoldDB" id="A0AAD0NPG3"/>
<dbReference type="Gene3D" id="3.60.15.10">
    <property type="entry name" value="Ribonuclease Z/Hydroxyacylglutathione hydrolase-like"/>
    <property type="match status" value="2"/>
</dbReference>
<dbReference type="GO" id="GO:0016787">
    <property type="term" value="F:hydrolase activity"/>
    <property type="evidence" value="ECO:0007669"/>
    <property type="project" value="UniProtKB-KW"/>
</dbReference>
<dbReference type="Pfam" id="PF00753">
    <property type="entry name" value="Lactamase_B"/>
    <property type="match status" value="1"/>
</dbReference>
<evidence type="ECO:0000256" key="2">
    <source>
        <dbReference type="SAM" id="MobiDB-lite"/>
    </source>
</evidence>
<dbReference type="SMART" id="SM00849">
    <property type="entry name" value="Lactamase_B"/>
    <property type="match status" value="1"/>
</dbReference>
<dbReference type="GO" id="GO:0006749">
    <property type="term" value="P:glutathione metabolic process"/>
    <property type="evidence" value="ECO:0007669"/>
    <property type="project" value="InterPro"/>
</dbReference>
<dbReference type="KEGG" id="dpc:A6048_16490"/>
<dbReference type="InterPro" id="IPR036873">
    <property type="entry name" value="Rhodanese-like_dom_sf"/>
</dbReference>
<dbReference type="Proteomes" id="UP000244903">
    <property type="component" value="Chromosome"/>
</dbReference>
<feature type="domain" description="Rhodanese" evidence="3">
    <location>
        <begin position="406"/>
        <end position="492"/>
    </location>
</feature>
<organism evidence="4 5">
    <name type="scientific">Dietzia psychralcaliphila</name>
    <dbReference type="NCBI Taxonomy" id="139021"/>
    <lineage>
        <taxon>Bacteria</taxon>
        <taxon>Bacillati</taxon>
        <taxon>Actinomycetota</taxon>
        <taxon>Actinomycetes</taxon>
        <taxon>Mycobacteriales</taxon>
        <taxon>Dietziaceae</taxon>
        <taxon>Dietzia</taxon>
    </lineage>
</organism>
<dbReference type="SUPFAM" id="SSF56281">
    <property type="entry name" value="Metallo-hydrolase/oxidoreductase"/>
    <property type="match status" value="1"/>
</dbReference>
<dbReference type="SUPFAM" id="SSF52821">
    <property type="entry name" value="Rhodanese/Cell cycle control phosphatase"/>
    <property type="match status" value="2"/>
</dbReference>
<feature type="compositionally biased region" description="Gly residues" evidence="2">
    <location>
        <begin position="162"/>
        <end position="183"/>
    </location>
</feature>
<dbReference type="InterPro" id="IPR001279">
    <property type="entry name" value="Metallo-B-lactamas"/>
</dbReference>
<dbReference type="InterPro" id="IPR001763">
    <property type="entry name" value="Rhodanese-like_dom"/>
</dbReference>